<feature type="compositionally biased region" description="Basic and acidic residues" evidence="1">
    <location>
        <begin position="232"/>
        <end position="243"/>
    </location>
</feature>
<feature type="region of interest" description="Disordered" evidence="1">
    <location>
        <begin position="179"/>
        <end position="198"/>
    </location>
</feature>
<organism evidence="2 3">
    <name type="scientific">Ramlibacter aurantiacus</name>
    <dbReference type="NCBI Taxonomy" id="2801330"/>
    <lineage>
        <taxon>Bacteria</taxon>
        <taxon>Pseudomonadati</taxon>
        <taxon>Pseudomonadota</taxon>
        <taxon>Betaproteobacteria</taxon>
        <taxon>Burkholderiales</taxon>
        <taxon>Comamonadaceae</taxon>
        <taxon>Ramlibacter</taxon>
    </lineage>
</organism>
<dbReference type="RefSeq" id="WP_201684416.1">
    <property type="nucleotide sequence ID" value="NZ_JAEQNA010000004.1"/>
</dbReference>
<dbReference type="AlphaFoldDB" id="A0A936ZUF1"/>
<evidence type="ECO:0000256" key="1">
    <source>
        <dbReference type="SAM" id="MobiDB-lite"/>
    </source>
</evidence>
<gene>
    <name evidence="2" type="ORF">JI739_13400</name>
</gene>
<feature type="region of interest" description="Disordered" evidence="1">
    <location>
        <begin position="345"/>
        <end position="374"/>
    </location>
</feature>
<reference evidence="2" key="1">
    <citation type="submission" date="2021-01" db="EMBL/GenBank/DDBJ databases">
        <title>Ramlibacter sp. strain AW1 16S ribosomal RNA gene Genome sequencing and assembly.</title>
        <authorList>
            <person name="Kang M."/>
        </authorList>
    </citation>
    <scope>NUCLEOTIDE SEQUENCE</scope>
    <source>
        <strain evidence="2">AW1</strain>
    </source>
</reference>
<dbReference type="Proteomes" id="UP000613011">
    <property type="component" value="Unassembled WGS sequence"/>
</dbReference>
<protein>
    <submittedName>
        <fullName evidence="2">Uncharacterized protein</fullName>
    </submittedName>
</protein>
<sequence length="374" mass="40549">MLVTVLDTVAAQRSTSSAPNARTRTWCAGMALAMQIQRHGRWPGWPEEHVPSWFPESDPATWPAGDRQADTPPWRIEIARGYNLMDWRAPAPRLNAALLPQDEAARADLHRAFRMLLTGAEELHQDPRVFATELLEPQERIEALIEWAGQPRNAEDPWRFTPARALLCQQLLLLAPGAPAAPATSSTGRPASASASRADGLQLGAGSLRSMTLACAPGRASAIESLDDDETDAPRLRAPDSKHGHSATVPLPQLFRGEQAADRWQRTARVAAATELLRFYDAFIERAHAAEGQPGSLSPGFALRTLKRELFYLSAAAQQRAAIAQLLGPHLELVRQRLRVGAQGLESGANASRSTGISLATPPMTSRSPATGMD</sequence>
<comment type="caution">
    <text evidence="2">The sequence shown here is derived from an EMBL/GenBank/DDBJ whole genome shotgun (WGS) entry which is preliminary data.</text>
</comment>
<name>A0A936ZUF1_9BURK</name>
<feature type="compositionally biased region" description="Polar residues" evidence="1">
    <location>
        <begin position="349"/>
        <end position="374"/>
    </location>
</feature>
<keyword evidence="3" id="KW-1185">Reference proteome</keyword>
<evidence type="ECO:0000313" key="2">
    <source>
        <dbReference type="EMBL" id="MBL0421350.1"/>
    </source>
</evidence>
<accession>A0A936ZUF1</accession>
<feature type="region of interest" description="Disordered" evidence="1">
    <location>
        <begin position="223"/>
        <end position="248"/>
    </location>
</feature>
<evidence type="ECO:0000313" key="3">
    <source>
        <dbReference type="Proteomes" id="UP000613011"/>
    </source>
</evidence>
<dbReference type="EMBL" id="JAEQNA010000004">
    <property type="protein sequence ID" value="MBL0421350.1"/>
    <property type="molecule type" value="Genomic_DNA"/>
</dbReference>
<proteinExistence type="predicted"/>